<sequence>MACRSNHGYSGAEIEAVGRETAMLALHAAMPERGGDVDAEKIVGAVKITRRLFDQATECVRCDRFNS</sequence>
<evidence type="ECO:0000313" key="1">
    <source>
        <dbReference type="EMBL" id="QNO49627.1"/>
    </source>
</evidence>
<reference evidence="1" key="1">
    <citation type="submission" date="2020-06" db="EMBL/GenBank/DDBJ databases">
        <title>Unique genomic features of the anaerobic methanotrophic archaea.</title>
        <authorList>
            <person name="Chadwick G.L."/>
            <person name="Skennerton C.T."/>
            <person name="Laso-Perez R."/>
            <person name="Leu A.O."/>
            <person name="Speth D.R."/>
            <person name="Yu H."/>
            <person name="Morgan-Lang C."/>
            <person name="Hatzenpichler R."/>
            <person name="Goudeau D."/>
            <person name="Malmstrom R."/>
            <person name="Brazelton W.J."/>
            <person name="Woyke T."/>
            <person name="Hallam S.J."/>
            <person name="Tyson G.W."/>
            <person name="Wegener G."/>
            <person name="Boetius A."/>
            <person name="Orphan V."/>
        </authorList>
    </citation>
    <scope>NUCLEOTIDE SEQUENCE</scope>
</reference>
<name>A0A7G9YNP3_9EURY</name>
<accession>A0A7G9YNP3</accession>
<organism evidence="1">
    <name type="scientific">Candidatus Methanogaster sp. ANME-2c ERB4</name>
    <dbReference type="NCBI Taxonomy" id="2759911"/>
    <lineage>
        <taxon>Archaea</taxon>
        <taxon>Methanobacteriati</taxon>
        <taxon>Methanobacteriota</taxon>
        <taxon>Stenosarchaea group</taxon>
        <taxon>Methanomicrobia</taxon>
        <taxon>Methanosarcinales</taxon>
        <taxon>ANME-2 cluster</taxon>
        <taxon>Candidatus Methanogasteraceae</taxon>
        <taxon>Candidatus Methanogaster</taxon>
    </lineage>
</organism>
<dbReference type="AlphaFoldDB" id="A0A7G9YNP3"/>
<proteinExistence type="predicted"/>
<protein>
    <submittedName>
        <fullName evidence="1">Uncharacterized protein</fullName>
    </submittedName>
</protein>
<gene>
    <name evidence="1" type="ORF">AIHMFPNM_00030</name>
</gene>
<dbReference type="EMBL" id="MT631384">
    <property type="protein sequence ID" value="QNO49627.1"/>
    <property type="molecule type" value="Genomic_DNA"/>
</dbReference>
<dbReference type="Gene3D" id="1.10.8.60">
    <property type="match status" value="1"/>
</dbReference>